<dbReference type="GO" id="GO:0005615">
    <property type="term" value="C:extracellular space"/>
    <property type="evidence" value="ECO:0007669"/>
    <property type="project" value="TreeGrafter"/>
</dbReference>
<evidence type="ECO:0000313" key="12">
    <source>
        <dbReference type="Proteomes" id="UP000582837"/>
    </source>
</evidence>
<dbReference type="Pfam" id="PF04151">
    <property type="entry name" value="PPC"/>
    <property type="match status" value="1"/>
</dbReference>
<feature type="domain" description="Inhibitor I9" evidence="10">
    <location>
        <begin position="65"/>
        <end position="110"/>
    </location>
</feature>
<dbReference type="Gene3D" id="3.40.50.200">
    <property type="entry name" value="Peptidase S8/S53 domain"/>
    <property type="match status" value="1"/>
</dbReference>
<dbReference type="InterPro" id="IPR010259">
    <property type="entry name" value="S8pro/Inhibitor_I9"/>
</dbReference>
<dbReference type="InterPro" id="IPR036852">
    <property type="entry name" value="Peptidase_S8/S53_dom_sf"/>
</dbReference>
<evidence type="ECO:0000256" key="1">
    <source>
        <dbReference type="ARBA" id="ARBA00011073"/>
    </source>
</evidence>
<dbReference type="PROSITE" id="PS51257">
    <property type="entry name" value="PROKAR_LIPOPROTEIN"/>
    <property type="match status" value="1"/>
</dbReference>
<dbReference type="Pfam" id="PF00082">
    <property type="entry name" value="Peptidase_S8"/>
    <property type="match status" value="1"/>
</dbReference>
<sequence length="499" mass="49564">MNKRTLTPFAVLVLAAAAACGDQSNSPTAAAPGRIAPLLSAPAGRAVQGSYIVVLNDGDAGDVSSDAGATPSHVYSATVNGFSANLNAGQLNAIRSNPHVAYVEENAVVSASTLQSGATWGLDRVDQRNLPLDGGYNYTPTGAGVRAYIIDTGILTTHSQFGGRASAGYSAISDGRGATDCNGHGTHVAGTVGGSTYGVAKGVSLIAVRVLDCSGSGTNAGVIAGMDWVTANRVLPAVANMSLGGGASTAVDDAVNRMIAAGVTVVVAAGNENQNACNVSPSRVPAAITVGATTNTDARASYSNYGSCVDLFAPGTNITSSWYSSTTATSTISGTSMASPHVAGVAALYLQGNTGAIPSAVASAVIGTTTSNKVTSAGTGSPNKLLYSLLTVETGTPPTGGTSVTFTGSLSGTGANSYQPSAGYVSSVSGTHSATLSGTGADFDLYLQKLSGSTWSTVASSLGATSAESVTYSGTAGTYRWRVYSYSGAGTYTLVTTKP</sequence>
<gene>
    <name evidence="11" type="ORF">HNQ61_002125</name>
</gene>
<comment type="similarity">
    <text evidence="1 5 6">Belongs to the peptidase S8 family.</text>
</comment>
<protein>
    <submittedName>
        <fullName evidence="11">Subtilisin family serine protease</fullName>
    </submittedName>
</protein>
<evidence type="ECO:0000256" key="7">
    <source>
        <dbReference type="SAM" id="SignalP"/>
    </source>
</evidence>
<dbReference type="InterPro" id="IPR000209">
    <property type="entry name" value="Peptidase_S8/S53_dom"/>
</dbReference>
<dbReference type="PROSITE" id="PS00136">
    <property type="entry name" value="SUBTILASE_ASP"/>
    <property type="match status" value="1"/>
</dbReference>
<comment type="caution">
    <text evidence="11">The sequence shown here is derived from an EMBL/GenBank/DDBJ whole genome shotgun (WGS) entry which is preliminary data.</text>
</comment>
<dbReference type="Pfam" id="PF05922">
    <property type="entry name" value="Inhibitor_I9"/>
    <property type="match status" value="1"/>
</dbReference>
<dbReference type="SUPFAM" id="SSF52743">
    <property type="entry name" value="Subtilisin-like"/>
    <property type="match status" value="1"/>
</dbReference>
<evidence type="ECO:0000259" key="9">
    <source>
        <dbReference type="Pfam" id="PF04151"/>
    </source>
</evidence>
<keyword evidence="7" id="KW-0732">Signal</keyword>
<keyword evidence="3 5" id="KW-0378">Hydrolase</keyword>
<feature type="active site" description="Charge relay system" evidence="5">
    <location>
        <position position="336"/>
    </location>
</feature>
<evidence type="ECO:0000256" key="2">
    <source>
        <dbReference type="ARBA" id="ARBA00022670"/>
    </source>
</evidence>
<accession>A0A841GXN0</accession>
<dbReference type="PRINTS" id="PR00723">
    <property type="entry name" value="SUBTILISIN"/>
</dbReference>
<evidence type="ECO:0000256" key="3">
    <source>
        <dbReference type="ARBA" id="ARBA00022801"/>
    </source>
</evidence>
<dbReference type="SUPFAM" id="SSF54897">
    <property type="entry name" value="Protease propeptides/inhibitors"/>
    <property type="match status" value="1"/>
</dbReference>
<feature type="active site" description="Charge relay system" evidence="5">
    <location>
        <position position="184"/>
    </location>
</feature>
<feature type="signal peptide" evidence="7">
    <location>
        <begin position="1"/>
        <end position="21"/>
    </location>
</feature>
<dbReference type="FunFam" id="3.40.50.200:FF:000014">
    <property type="entry name" value="Proteinase K"/>
    <property type="match status" value="1"/>
</dbReference>
<dbReference type="AlphaFoldDB" id="A0A841GXN0"/>
<dbReference type="Gene3D" id="2.60.120.380">
    <property type="match status" value="1"/>
</dbReference>
<organism evidence="11 12">
    <name type="scientific">Longimicrobium terrae</name>
    <dbReference type="NCBI Taxonomy" id="1639882"/>
    <lineage>
        <taxon>Bacteria</taxon>
        <taxon>Pseudomonadati</taxon>
        <taxon>Gemmatimonadota</taxon>
        <taxon>Longimicrobiia</taxon>
        <taxon>Longimicrobiales</taxon>
        <taxon>Longimicrobiaceae</taxon>
        <taxon>Longimicrobium</taxon>
    </lineage>
</organism>
<dbReference type="Proteomes" id="UP000582837">
    <property type="component" value="Unassembled WGS sequence"/>
</dbReference>
<dbReference type="InterPro" id="IPR034193">
    <property type="entry name" value="PCSK9_ProteinaseK-like"/>
</dbReference>
<dbReference type="CDD" id="cd04077">
    <property type="entry name" value="Peptidases_S8_PCSK9_ProteinaseK_like"/>
    <property type="match status" value="1"/>
</dbReference>
<dbReference type="Gene3D" id="3.30.70.80">
    <property type="entry name" value="Peptidase S8 propeptide/proteinase inhibitor I9"/>
    <property type="match status" value="1"/>
</dbReference>
<reference evidence="11 12" key="1">
    <citation type="submission" date="2020-08" db="EMBL/GenBank/DDBJ databases">
        <title>Genomic Encyclopedia of Type Strains, Phase IV (KMG-IV): sequencing the most valuable type-strain genomes for metagenomic binning, comparative biology and taxonomic classification.</title>
        <authorList>
            <person name="Goeker M."/>
        </authorList>
    </citation>
    <scope>NUCLEOTIDE SEQUENCE [LARGE SCALE GENOMIC DNA]</scope>
    <source>
        <strain evidence="11 12">DSM 29007</strain>
    </source>
</reference>
<dbReference type="InterPro" id="IPR050131">
    <property type="entry name" value="Peptidase_S8_subtilisin-like"/>
</dbReference>
<dbReference type="PANTHER" id="PTHR43806">
    <property type="entry name" value="PEPTIDASE S8"/>
    <property type="match status" value="1"/>
</dbReference>
<dbReference type="InterPro" id="IPR007280">
    <property type="entry name" value="Peptidase_C_arc/bac"/>
</dbReference>
<dbReference type="PROSITE" id="PS00137">
    <property type="entry name" value="SUBTILASE_HIS"/>
    <property type="match status" value="1"/>
</dbReference>
<dbReference type="InterPro" id="IPR015500">
    <property type="entry name" value="Peptidase_S8_subtilisin-rel"/>
</dbReference>
<feature type="active site" description="Charge relay system" evidence="5">
    <location>
        <position position="151"/>
    </location>
</feature>
<evidence type="ECO:0000256" key="4">
    <source>
        <dbReference type="ARBA" id="ARBA00022825"/>
    </source>
</evidence>
<dbReference type="InterPro" id="IPR023828">
    <property type="entry name" value="Peptidase_S8_Ser-AS"/>
</dbReference>
<dbReference type="PANTHER" id="PTHR43806:SF11">
    <property type="entry name" value="CEREVISIN-RELATED"/>
    <property type="match status" value="1"/>
</dbReference>
<feature type="domain" description="Peptidase S8/S53" evidence="8">
    <location>
        <begin position="148"/>
        <end position="372"/>
    </location>
</feature>
<dbReference type="GO" id="GO:0006508">
    <property type="term" value="P:proteolysis"/>
    <property type="evidence" value="ECO:0007669"/>
    <property type="project" value="UniProtKB-KW"/>
</dbReference>
<feature type="domain" description="Peptidase C-terminal archaeal/bacterial" evidence="9">
    <location>
        <begin position="432"/>
        <end position="485"/>
    </location>
</feature>
<keyword evidence="2 5" id="KW-0645">Protease</keyword>
<feature type="chain" id="PRO_5032916310" evidence="7">
    <location>
        <begin position="22"/>
        <end position="499"/>
    </location>
</feature>
<dbReference type="InterPro" id="IPR022398">
    <property type="entry name" value="Peptidase_S8_His-AS"/>
</dbReference>
<keyword evidence="4 5" id="KW-0720">Serine protease</keyword>
<dbReference type="SUPFAM" id="SSF89260">
    <property type="entry name" value="Collagen-binding domain"/>
    <property type="match status" value="1"/>
</dbReference>
<dbReference type="GO" id="GO:0004252">
    <property type="term" value="F:serine-type endopeptidase activity"/>
    <property type="evidence" value="ECO:0007669"/>
    <property type="project" value="UniProtKB-UniRule"/>
</dbReference>
<evidence type="ECO:0000256" key="5">
    <source>
        <dbReference type="PROSITE-ProRule" id="PRU01240"/>
    </source>
</evidence>
<dbReference type="InterPro" id="IPR037045">
    <property type="entry name" value="S8pro/Inhibitor_I9_sf"/>
</dbReference>
<evidence type="ECO:0000256" key="6">
    <source>
        <dbReference type="RuleBase" id="RU003355"/>
    </source>
</evidence>
<evidence type="ECO:0000313" key="11">
    <source>
        <dbReference type="EMBL" id="MBB6070504.1"/>
    </source>
</evidence>
<proteinExistence type="inferred from homology"/>
<dbReference type="RefSeq" id="WP_205761425.1">
    <property type="nucleotide sequence ID" value="NZ_JABDTL010000001.1"/>
</dbReference>
<dbReference type="PROSITE" id="PS51892">
    <property type="entry name" value="SUBTILASE"/>
    <property type="match status" value="1"/>
</dbReference>
<evidence type="ECO:0000259" key="10">
    <source>
        <dbReference type="Pfam" id="PF05922"/>
    </source>
</evidence>
<dbReference type="PROSITE" id="PS00138">
    <property type="entry name" value="SUBTILASE_SER"/>
    <property type="match status" value="1"/>
</dbReference>
<dbReference type="InterPro" id="IPR023827">
    <property type="entry name" value="Peptidase_S8_Asp-AS"/>
</dbReference>
<dbReference type="EMBL" id="JACHIA010000005">
    <property type="protein sequence ID" value="MBB6070504.1"/>
    <property type="molecule type" value="Genomic_DNA"/>
</dbReference>
<name>A0A841GXN0_9BACT</name>
<evidence type="ECO:0000259" key="8">
    <source>
        <dbReference type="Pfam" id="PF00082"/>
    </source>
</evidence>
<keyword evidence="12" id="KW-1185">Reference proteome</keyword>